<dbReference type="EMBL" id="GBXM01009586">
    <property type="protein sequence ID" value="JAH98991.1"/>
    <property type="molecule type" value="Transcribed_RNA"/>
</dbReference>
<accession>A0A0E9X960</accession>
<proteinExistence type="predicted"/>
<keyword evidence="1" id="KW-0812">Transmembrane</keyword>
<protein>
    <submittedName>
        <fullName evidence="2">Uncharacterized protein</fullName>
    </submittedName>
</protein>
<feature type="transmembrane region" description="Helical" evidence="1">
    <location>
        <begin position="7"/>
        <end position="27"/>
    </location>
</feature>
<evidence type="ECO:0000256" key="1">
    <source>
        <dbReference type="SAM" id="Phobius"/>
    </source>
</evidence>
<reference evidence="2" key="2">
    <citation type="journal article" date="2015" name="Fish Shellfish Immunol.">
        <title>Early steps in the European eel (Anguilla anguilla)-Vibrio vulnificus interaction in the gills: Role of the RtxA13 toxin.</title>
        <authorList>
            <person name="Callol A."/>
            <person name="Pajuelo D."/>
            <person name="Ebbesson L."/>
            <person name="Teles M."/>
            <person name="MacKenzie S."/>
            <person name="Amaro C."/>
        </authorList>
    </citation>
    <scope>NUCLEOTIDE SEQUENCE</scope>
</reference>
<organism evidence="2">
    <name type="scientific">Anguilla anguilla</name>
    <name type="common">European freshwater eel</name>
    <name type="synonym">Muraena anguilla</name>
    <dbReference type="NCBI Taxonomy" id="7936"/>
    <lineage>
        <taxon>Eukaryota</taxon>
        <taxon>Metazoa</taxon>
        <taxon>Chordata</taxon>
        <taxon>Craniata</taxon>
        <taxon>Vertebrata</taxon>
        <taxon>Euteleostomi</taxon>
        <taxon>Actinopterygii</taxon>
        <taxon>Neopterygii</taxon>
        <taxon>Teleostei</taxon>
        <taxon>Anguilliformes</taxon>
        <taxon>Anguillidae</taxon>
        <taxon>Anguilla</taxon>
    </lineage>
</organism>
<keyword evidence="1" id="KW-0472">Membrane</keyword>
<dbReference type="AlphaFoldDB" id="A0A0E9X960"/>
<reference evidence="2" key="1">
    <citation type="submission" date="2014-11" db="EMBL/GenBank/DDBJ databases">
        <authorList>
            <person name="Amaro Gonzalez C."/>
        </authorList>
    </citation>
    <scope>NUCLEOTIDE SEQUENCE</scope>
</reference>
<keyword evidence="1" id="KW-1133">Transmembrane helix</keyword>
<name>A0A0E9X960_ANGAN</name>
<evidence type="ECO:0000313" key="2">
    <source>
        <dbReference type="EMBL" id="JAH98991.1"/>
    </source>
</evidence>
<sequence length="110" mass="12658">MHRQKHTFLAVIPHFLCWLCIVCQIYLCDISLFDNHKTNFSLSLLWHKSGKKSGSSFSVGVQRLFTSWDFGWPERLPRKPGCRSGAGYPFGLLLVPDPGRQAHVQSQKQW</sequence>